<dbReference type="AlphaFoldDB" id="T1DP75"/>
<organism evidence="2">
    <name type="scientific">Anopheles aquasalis</name>
    <name type="common">Malaria mosquito</name>
    <dbReference type="NCBI Taxonomy" id="42839"/>
    <lineage>
        <taxon>Eukaryota</taxon>
        <taxon>Metazoa</taxon>
        <taxon>Ecdysozoa</taxon>
        <taxon>Arthropoda</taxon>
        <taxon>Hexapoda</taxon>
        <taxon>Insecta</taxon>
        <taxon>Pterygota</taxon>
        <taxon>Neoptera</taxon>
        <taxon>Endopterygota</taxon>
        <taxon>Diptera</taxon>
        <taxon>Nematocera</taxon>
        <taxon>Culicoidea</taxon>
        <taxon>Culicidae</taxon>
        <taxon>Anophelinae</taxon>
        <taxon>Anopheles</taxon>
    </lineage>
</organism>
<accession>T1DP75</accession>
<reference evidence="2" key="1">
    <citation type="submission" date="2013-07" db="EMBL/GenBank/DDBJ databases">
        <title>Transcriptome sequencing and developmental regulation of gene expression in Anopheles aquasalis.</title>
        <authorList>
            <consortium name="Brazilian Malaria Network (MCT/CNPq/MS/SCTIE/DECIT/PRONEX 555648/2009-5) and Research Network on Bioactive Molecules from Arthropod Vectors (NAP-MOBIARVE"/>
            <consortium name="University of Sao Paulo)"/>
            <person name="Marinotti O."/>
            <person name="Ribeiro J.M.C."/>
            <person name="Costa-da-Silva A.L."/>
            <person name="Silva M.C.P."/>
            <person name="Lopes A.R."/>
            <person name="Barros M.S."/>
            <person name="Sa-Nunes A."/>
            <person name="Konjin B.B."/>
            <person name="Carvalho E."/>
            <person name="Suesdek L."/>
            <person name="Silva-Neto M.A.C."/>
            <person name="Capurro M.L."/>
        </authorList>
    </citation>
    <scope>NUCLEOTIDE SEQUENCE</scope>
    <source>
        <tissue evidence="2">Whole body</tissue>
    </source>
</reference>
<keyword evidence="1" id="KW-0732">Signal</keyword>
<evidence type="ECO:0000313" key="2">
    <source>
        <dbReference type="EMBL" id="JAA99420.1"/>
    </source>
</evidence>
<proteinExistence type="evidence at transcript level"/>
<feature type="signal peptide" evidence="1">
    <location>
        <begin position="1"/>
        <end position="16"/>
    </location>
</feature>
<name>T1DP75_ANOAQ</name>
<feature type="chain" id="PRO_5004586984" evidence="1">
    <location>
        <begin position="17"/>
        <end position="71"/>
    </location>
</feature>
<dbReference type="EMBL" id="GAMD01002170">
    <property type="protein sequence ID" value="JAA99420.1"/>
    <property type="molecule type" value="mRNA"/>
</dbReference>
<protein>
    <submittedName>
        <fullName evidence="2">Putative secreted protein</fullName>
    </submittedName>
</protein>
<evidence type="ECO:0000256" key="1">
    <source>
        <dbReference type="SAM" id="SignalP"/>
    </source>
</evidence>
<sequence>MCMYVYVCIFLYMCLCVRVFDVCSKSTKSAHQDQPRDDERIKRKIIRHIQVEVARRLAAHMKDPYHTFENV</sequence>